<gene>
    <name evidence="1" type="ORF">QCN29_32360</name>
</gene>
<evidence type="ECO:0000313" key="1">
    <source>
        <dbReference type="EMBL" id="MDH2393377.1"/>
    </source>
</evidence>
<dbReference type="Gene3D" id="1.25.40.10">
    <property type="entry name" value="Tetratricopeptide repeat domain"/>
    <property type="match status" value="3"/>
</dbReference>
<sequence>MHHHAAGPPPGRAPGGNSYLDQVRELCPRRLLDREAEVAELAAFSTDPDDAAPAYAWWRAGPWAGKSALMAWYVLHPPPGAEVVAFFITARYAGQNTREAFLETVIPQLATLAGVGPDLATGERRQRDQLFALYRQAAEAARERGARLVLLLDGIDEDGGITAGPSAHSIAALLPQRAPGGLRVLAAGRPNPPIPDDVAPGHPLRDPSVVRELAPSPHARAIRADARNSLHHLLEDTGGLGHDVLGLITAAGGGLTLEDLSELTDAPPYQVGARLRSTAARTFLTQRSRYGGGQGRELYILGHEELQQASVESFGPRLLAAFRDRLHAWAEGYAERGWPESTPEYLLRGYTRMLGTEGHADRLTVLALDLARQERLLDVTGGDAVAERDLARAQDLHGDADLAGVARLALHRYRLTSRDSDLDPRLSALWYRAGHVTRAENFAYNLTNPARRAAALGALAEAAWRNEDRRRAATLLAEAEVAARGASSEGGDRPIPTDVAAAAISMADWDTAERLLRGNPASERDVALLAKLAQGIAEAGEQQRSHTVLEWAAEALESMSGKMGIGKTLCEVARAAVMLGAAQRGTAMLERRERHLRRSGVAGPSLVWELPALAEAAAVLGDGARACALFQEAVDFARSAAGGANAVREMAQLAETAWRLGDQEKACRLLAEAESAVGMLPVSQRQEPMPAIARAAAAAGDWQRAVEAVRSLGDHERLVLELVLVTELAINAGQGHLTEYWLLEAEVRWAAAAGSTAPSYPVTAMSLARSMARVGRWEAAERIARAVEQPRGRATALVQLAEVAVDGDDAERTTVLLTEAEATVRARVDPDLSVGALSVLARVAASQESGACAQELFSWAERAARAVARPRDRVLAQAEVAESLVRAGHLQRGERLAWELPRHHAAQLGLALVGRAVAEGGQLARGAVLIEAAAQLDDLDGMPDADRRENRAFLAQCAAAVGDVVRADAFARAGHSGGPRVGLLAMAEAHRVAGEVGKAAEAVTAASRQPLGVWGPFDAAGVVGRVAVAVYEAGDPVRAVSLARRTPTPGSRAAALAGVAEAASAAGHLAEARRLAADAGAILDAASAASAQDVEEVALATARCGLWEHAEKLARGIGPQHFRAETLTHLGAEARRIGDEARAGGLLGAAEQAARAISDAQSRAARLAGVADALGGGTEARRLAAEVLRVPWEDQVDHAFGAGVLRPRISRWPEDLEMLAKVAPEALAALADEFLRVFPVPVPVPTSTIEGFEERR</sequence>
<dbReference type="Proteomes" id="UP001223144">
    <property type="component" value="Unassembled WGS sequence"/>
</dbReference>
<dbReference type="RefSeq" id="WP_279932627.1">
    <property type="nucleotide sequence ID" value="NZ_JARWBG010000065.1"/>
</dbReference>
<name>A0ABT6HYJ0_9ACTN</name>
<comment type="caution">
    <text evidence="1">The sequence shown here is derived from an EMBL/GenBank/DDBJ whole genome shotgun (WGS) entry which is preliminary data.</text>
</comment>
<protein>
    <submittedName>
        <fullName evidence="1">Uncharacterized protein</fullName>
    </submittedName>
</protein>
<proteinExistence type="predicted"/>
<keyword evidence="2" id="KW-1185">Reference proteome</keyword>
<organism evidence="1 2">
    <name type="scientific">Streptomyces chengmaiensis</name>
    <dbReference type="NCBI Taxonomy" id="3040919"/>
    <lineage>
        <taxon>Bacteria</taxon>
        <taxon>Bacillati</taxon>
        <taxon>Actinomycetota</taxon>
        <taxon>Actinomycetes</taxon>
        <taxon>Kitasatosporales</taxon>
        <taxon>Streptomycetaceae</taxon>
        <taxon>Streptomyces</taxon>
    </lineage>
</organism>
<accession>A0ABT6HYJ0</accession>
<dbReference type="EMBL" id="JARWBG010000065">
    <property type="protein sequence ID" value="MDH2393377.1"/>
    <property type="molecule type" value="Genomic_DNA"/>
</dbReference>
<dbReference type="InterPro" id="IPR011990">
    <property type="entry name" value="TPR-like_helical_dom_sf"/>
</dbReference>
<evidence type="ECO:0000313" key="2">
    <source>
        <dbReference type="Proteomes" id="UP001223144"/>
    </source>
</evidence>
<reference evidence="1 2" key="1">
    <citation type="submission" date="2023-04" db="EMBL/GenBank/DDBJ databases">
        <title>Streptomyces chengmaiensis sp. nov. isolated from the stem of mangrove plant in Hainan.</title>
        <authorList>
            <person name="Huang X."/>
            <person name="Zhou S."/>
            <person name="Chu X."/>
            <person name="Xie Y."/>
            <person name="Lin Y."/>
        </authorList>
    </citation>
    <scope>NUCLEOTIDE SEQUENCE [LARGE SCALE GENOMIC DNA]</scope>
    <source>
        <strain evidence="1 2">HNM0663</strain>
    </source>
</reference>